<sequence length="31" mass="3488">YIDPALVYPHYGLRWGILPPGTVVTEADMWG</sequence>
<feature type="non-terminal residue" evidence="1">
    <location>
        <position position="1"/>
    </location>
</feature>
<gene>
    <name evidence="1" type="ORF">KIPB_014147</name>
</gene>
<keyword evidence="2" id="KW-1185">Reference proteome</keyword>
<dbReference type="Proteomes" id="UP000265618">
    <property type="component" value="Unassembled WGS sequence"/>
</dbReference>
<evidence type="ECO:0000313" key="1">
    <source>
        <dbReference type="EMBL" id="GCA64395.1"/>
    </source>
</evidence>
<protein>
    <submittedName>
        <fullName evidence="1">Uncharacterized protein</fullName>
    </submittedName>
</protein>
<proteinExistence type="predicted"/>
<dbReference type="AlphaFoldDB" id="A0A391NT31"/>
<comment type="caution">
    <text evidence="1">The sequence shown here is derived from an EMBL/GenBank/DDBJ whole genome shotgun (WGS) entry which is preliminary data.</text>
</comment>
<evidence type="ECO:0000313" key="2">
    <source>
        <dbReference type="Proteomes" id="UP000265618"/>
    </source>
</evidence>
<reference evidence="1 2" key="1">
    <citation type="journal article" date="2018" name="PLoS ONE">
        <title>The draft genome of Kipferlia bialata reveals reductive genome evolution in fornicate parasites.</title>
        <authorList>
            <person name="Tanifuji G."/>
            <person name="Takabayashi S."/>
            <person name="Kume K."/>
            <person name="Takagi M."/>
            <person name="Nakayama T."/>
            <person name="Kamikawa R."/>
            <person name="Inagaki Y."/>
            <person name="Hashimoto T."/>
        </authorList>
    </citation>
    <scope>NUCLEOTIDE SEQUENCE [LARGE SCALE GENOMIC DNA]</scope>
    <source>
        <strain evidence="1">NY0173</strain>
    </source>
</reference>
<accession>A0A391NT31</accession>
<organism evidence="1 2">
    <name type="scientific">Kipferlia bialata</name>
    <dbReference type="NCBI Taxonomy" id="797122"/>
    <lineage>
        <taxon>Eukaryota</taxon>
        <taxon>Metamonada</taxon>
        <taxon>Carpediemonas-like organisms</taxon>
        <taxon>Kipferlia</taxon>
    </lineage>
</organism>
<dbReference type="EMBL" id="BDIP01007102">
    <property type="protein sequence ID" value="GCA64395.1"/>
    <property type="molecule type" value="Genomic_DNA"/>
</dbReference>
<name>A0A391NT31_9EUKA</name>